<evidence type="ECO:0000256" key="4">
    <source>
        <dbReference type="PROSITE-ProRule" id="PRU00146"/>
    </source>
</evidence>
<dbReference type="PANTHER" id="PTHR47636">
    <property type="entry name" value="TRANSCRIPTIONAL REGULATORY PROTEIN RCO1"/>
    <property type="match status" value="1"/>
</dbReference>
<dbReference type="SMART" id="SM00249">
    <property type="entry name" value="PHD"/>
    <property type="match status" value="2"/>
</dbReference>
<protein>
    <recommendedName>
        <fullName evidence="6">PHD-type domain-containing protein</fullName>
    </recommendedName>
</protein>
<dbReference type="PROSITE" id="PS01359">
    <property type="entry name" value="ZF_PHD_1"/>
    <property type="match status" value="1"/>
</dbReference>
<evidence type="ECO:0000259" key="6">
    <source>
        <dbReference type="PROSITE" id="PS50016"/>
    </source>
</evidence>
<dbReference type="Proteomes" id="UP000094801">
    <property type="component" value="Unassembled WGS sequence"/>
</dbReference>
<keyword evidence="8" id="KW-1185">Reference proteome</keyword>
<dbReference type="CDD" id="cd15534">
    <property type="entry name" value="PHD2_PHF12_Rco1"/>
    <property type="match status" value="1"/>
</dbReference>
<dbReference type="STRING" id="983967.A0A1E4SVR4"/>
<keyword evidence="1" id="KW-0479">Metal-binding</keyword>
<dbReference type="InterPro" id="IPR013083">
    <property type="entry name" value="Znf_RING/FYVE/PHD"/>
</dbReference>
<dbReference type="InterPro" id="IPR001965">
    <property type="entry name" value="Znf_PHD"/>
</dbReference>
<dbReference type="OrthoDB" id="5876363at2759"/>
<organism evidence="7 8">
    <name type="scientific">[Candida] arabinofermentans NRRL YB-2248</name>
    <dbReference type="NCBI Taxonomy" id="983967"/>
    <lineage>
        <taxon>Eukaryota</taxon>
        <taxon>Fungi</taxon>
        <taxon>Dikarya</taxon>
        <taxon>Ascomycota</taxon>
        <taxon>Saccharomycotina</taxon>
        <taxon>Pichiomycetes</taxon>
        <taxon>Pichiales</taxon>
        <taxon>Pichiaceae</taxon>
        <taxon>Ogataea</taxon>
        <taxon>Ogataea/Candida clade</taxon>
    </lineage>
</organism>
<keyword evidence="2 4" id="KW-0863">Zinc-finger</keyword>
<feature type="compositionally biased region" description="Acidic residues" evidence="5">
    <location>
        <begin position="395"/>
        <end position="406"/>
    </location>
</feature>
<evidence type="ECO:0000313" key="7">
    <source>
        <dbReference type="EMBL" id="ODV83566.1"/>
    </source>
</evidence>
<dbReference type="PROSITE" id="PS50016">
    <property type="entry name" value="ZF_PHD_2"/>
    <property type="match status" value="1"/>
</dbReference>
<evidence type="ECO:0000256" key="3">
    <source>
        <dbReference type="ARBA" id="ARBA00022833"/>
    </source>
</evidence>
<evidence type="ECO:0000256" key="2">
    <source>
        <dbReference type="ARBA" id="ARBA00022771"/>
    </source>
</evidence>
<dbReference type="InterPro" id="IPR019786">
    <property type="entry name" value="Zinc_finger_PHD-type_CS"/>
</dbReference>
<evidence type="ECO:0000313" key="8">
    <source>
        <dbReference type="Proteomes" id="UP000094801"/>
    </source>
</evidence>
<keyword evidence="3" id="KW-0862">Zinc</keyword>
<dbReference type="GO" id="GO:0032221">
    <property type="term" value="C:Rpd3S complex"/>
    <property type="evidence" value="ECO:0007669"/>
    <property type="project" value="TreeGrafter"/>
</dbReference>
<dbReference type="GO" id="GO:0006357">
    <property type="term" value="P:regulation of transcription by RNA polymerase II"/>
    <property type="evidence" value="ECO:0007669"/>
    <property type="project" value="TreeGrafter"/>
</dbReference>
<reference evidence="8" key="1">
    <citation type="submission" date="2016-04" db="EMBL/GenBank/DDBJ databases">
        <title>Comparative genomics of biotechnologically important yeasts.</title>
        <authorList>
            <consortium name="DOE Joint Genome Institute"/>
            <person name="Riley R."/>
            <person name="Haridas S."/>
            <person name="Wolfe K.H."/>
            <person name="Lopes M.R."/>
            <person name="Hittinger C.T."/>
            <person name="Goker M."/>
            <person name="Salamov A."/>
            <person name="Wisecaver J."/>
            <person name="Long T.M."/>
            <person name="Aerts A.L."/>
            <person name="Barry K."/>
            <person name="Choi C."/>
            <person name="Clum A."/>
            <person name="Coughlan A.Y."/>
            <person name="Deshpande S."/>
            <person name="Douglass A.P."/>
            <person name="Hanson S.J."/>
            <person name="Klenk H.-P."/>
            <person name="Labutti K."/>
            <person name="Lapidus A."/>
            <person name="Lindquist E."/>
            <person name="Lipzen A."/>
            <person name="Meier-Kolthoff J.P."/>
            <person name="Ohm R.A."/>
            <person name="Otillar R.P."/>
            <person name="Pangilinan J."/>
            <person name="Peng Y."/>
            <person name="Rokas A."/>
            <person name="Rosa C.A."/>
            <person name="Scheuner C."/>
            <person name="Sibirny A.A."/>
            <person name="Slot J.C."/>
            <person name="Stielow J.B."/>
            <person name="Sun H."/>
            <person name="Kurtzman C.P."/>
            <person name="Blackwell M."/>
            <person name="Grigoriev I.V."/>
            <person name="Jeffries T.W."/>
        </authorList>
    </citation>
    <scope>NUCLEOTIDE SEQUENCE [LARGE SCALE GENOMIC DNA]</scope>
    <source>
        <strain evidence="8">NRRL YB-2248</strain>
    </source>
</reference>
<dbReference type="EMBL" id="KV453862">
    <property type="protein sequence ID" value="ODV83566.1"/>
    <property type="molecule type" value="Genomic_DNA"/>
</dbReference>
<feature type="region of interest" description="Disordered" evidence="5">
    <location>
        <begin position="365"/>
        <end position="407"/>
    </location>
</feature>
<dbReference type="GO" id="GO:0008270">
    <property type="term" value="F:zinc ion binding"/>
    <property type="evidence" value="ECO:0007669"/>
    <property type="project" value="UniProtKB-KW"/>
</dbReference>
<dbReference type="Gene3D" id="3.30.40.10">
    <property type="entry name" value="Zinc/RING finger domain, C3HC4 (zinc finger)"/>
    <property type="match status" value="2"/>
</dbReference>
<accession>A0A1E4SVR4</accession>
<dbReference type="InterPro" id="IPR052819">
    <property type="entry name" value="Chromatin_regulatory_protein"/>
</dbReference>
<feature type="compositionally biased region" description="Polar residues" evidence="5">
    <location>
        <begin position="365"/>
        <end position="374"/>
    </location>
</feature>
<gene>
    <name evidence="7" type="ORF">CANARDRAFT_177516</name>
</gene>
<feature type="compositionally biased region" description="Basic residues" evidence="5">
    <location>
        <begin position="73"/>
        <end position="83"/>
    </location>
</feature>
<dbReference type="InterPro" id="IPR019787">
    <property type="entry name" value="Znf_PHD-finger"/>
</dbReference>
<proteinExistence type="predicted"/>
<dbReference type="PANTHER" id="PTHR47636:SF1">
    <property type="entry name" value="TRANSCRIPTIONAL REGULATORY PROTEIN RCO1"/>
    <property type="match status" value="1"/>
</dbReference>
<feature type="domain" description="PHD-type" evidence="6">
    <location>
        <begin position="112"/>
        <end position="160"/>
    </location>
</feature>
<dbReference type="CDD" id="cd15535">
    <property type="entry name" value="PHD1_Rco1"/>
    <property type="match status" value="1"/>
</dbReference>
<evidence type="ECO:0000256" key="5">
    <source>
        <dbReference type="SAM" id="MobiDB-lite"/>
    </source>
</evidence>
<feature type="compositionally biased region" description="Polar residues" evidence="5">
    <location>
        <begin position="57"/>
        <end position="72"/>
    </location>
</feature>
<dbReference type="AlphaFoldDB" id="A0A1E4SVR4"/>
<name>A0A1E4SVR4_9ASCO</name>
<dbReference type="Pfam" id="PF00628">
    <property type="entry name" value="PHD"/>
    <property type="match status" value="1"/>
</dbReference>
<feature type="region of interest" description="Disordered" evidence="5">
    <location>
        <begin position="1"/>
        <end position="84"/>
    </location>
</feature>
<feature type="compositionally biased region" description="Polar residues" evidence="5">
    <location>
        <begin position="12"/>
        <end position="23"/>
    </location>
</feature>
<dbReference type="InterPro" id="IPR011011">
    <property type="entry name" value="Znf_FYVE_PHD"/>
</dbReference>
<evidence type="ECO:0000256" key="1">
    <source>
        <dbReference type="ARBA" id="ARBA00022723"/>
    </source>
</evidence>
<dbReference type="SUPFAM" id="SSF57903">
    <property type="entry name" value="FYVE/PHD zinc finger"/>
    <property type="match status" value="2"/>
</dbReference>
<sequence length="568" mass="64889">MYDTVEGKYRLSLNTTDSETITKPSIERSKTTPVPKKGALTKPIVSDEPKTPRKRQQQTLDSTLDKNNNTSKMLKRVKQSPKKKTADFGFGIPKIKEPTVEIKDEDPTMNNQDYCASCGLTGLFLCCESCPKSFHFYCLNPPVDESDLPDQWFCNECKSKKVKITLKKKNHTGIFSKLLDNLESKNPLAFRLPREISEAFEGVSISKEGDYQDDDTKPIKSYKQILQESEDPLFEVYDKEGNPYFCYKCGGSGLNNKQLTKCDYCDLIWHLDCLGLPSAKKLGKKWMCPNHTATVVRPKRKLRKQPIVEIDLTRGFQTSDDANLEIITMEEIDDNCNNNTNTNGSVAVDDGEDGEEFKVTPVVNFSSESGSSRATPAYPDHHLAQKQPQVGRNNEDEESFVEDSDELERKLPVDPIFQYRNSDTSLLYTVPKHQQCCDTAELKGNVTFQLKEESIILDFIKGSKIRKVEELKQQDQEMLNHWNSDEKESNFSDGGLKDYLIGLSKLSQRELISENQKRLNLNELMKVTNDEYNIENETFTKDELRELTMVKKLMELKGTEKLMKFLKS</sequence>